<dbReference type="EMBL" id="GBXM01034563">
    <property type="protein sequence ID" value="JAH74014.1"/>
    <property type="molecule type" value="Transcribed_RNA"/>
</dbReference>
<reference evidence="1" key="2">
    <citation type="journal article" date="2015" name="Fish Shellfish Immunol.">
        <title>Early steps in the European eel (Anguilla anguilla)-Vibrio vulnificus interaction in the gills: Role of the RtxA13 toxin.</title>
        <authorList>
            <person name="Callol A."/>
            <person name="Pajuelo D."/>
            <person name="Ebbesson L."/>
            <person name="Teles M."/>
            <person name="MacKenzie S."/>
            <person name="Amaro C."/>
        </authorList>
    </citation>
    <scope>NUCLEOTIDE SEQUENCE</scope>
</reference>
<organism evidence="1">
    <name type="scientific">Anguilla anguilla</name>
    <name type="common">European freshwater eel</name>
    <name type="synonym">Muraena anguilla</name>
    <dbReference type="NCBI Taxonomy" id="7936"/>
    <lineage>
        <taxon>Eukaryota</taxon>
        <taxon>Metazoa</taxon>
        <taxon>Chordata</taxon>
        <taxon>Craniata</taxon>
        <taxon>Vertebrata</taxon>
        <taxon>Euteleostomi</taxon>
        <taxon>Actinopterygii</taxon>
        <taxon>Neopterygii</taxon>
        <taxon>Teleostei</taxon>
        <taxon>Anguilliformes</taxon>
        <taxon>Anguillidae</taxon>
        <taxon>Anguilla</taxon>
    </lineage>
</organism>
<name>A0A0E9V7C2_ANGAN</name>
<dbReference type="AlphaFoldDB" id="A0A0E9V7C2"/>
<evidence type="ECO:0000313" key="1">
    <source>
        <dbReference type="EMBL" id="JAH74014.1"/>
    </source>
</evidence>
<reference evidence="1" key="1">
    <citation type="submission" date="2014-11" db="EMBL/GenBank/DDBJ databases">
        <authorList>
            <person name="Amaro Gonzalez C."/>
        </authorList>
    </citation>
    <scope>NUCLEOTIDE SEQUENCE</scope>
</reference>
<accession>A0A0E9V7C2</accession>
<protein>
    <submittedName>
        <fullName evidence="1">Uncharacterized protein</fullName>
    </submittedName>
</protein>
<proteinExistence type="predicted"/>
<sequence length="32" mass="3796">MYRMFDMTSCFLVFLCRLGVKVTQSHLQQGRV</sequence>